<keyword evidence="2" id="KW-1185">Reference proteome</keyword>
<evidence type="ECO:0000313" key="1">
    <source>
        <dbReference type="EMBL" id="MCI24068.1"/>
    </source>
</evidence>
<evidence type="ECO:0000313" key="2">
    <source>
        <dbReference type="Proteomes" id="UP000265520"/>
    </source>
</evidence>
<dbReference type="AlphaFoldDB" id="A0A392QIQ3"/>
<proteinExistence type="predicted"/>
<reference evidence="1 2" key="1">
    <citation type="journal article" date="2018" name="Front. Plant Sci.">
        <title>Red Clover (Trifolium pratense) and Zigzag Clover (T. medium) - A Picture of Genomic Similarities and Differences.</title>
        <authorList>
            <person name="Dluhosova J."/>
            <person name="Istvanek J."/>
            <person name="Nedelnik J."/>
            <person name="Repkova J."/>
        </authorList>
    </citation>
    <scope>NUCLEOTIDE SEQUENCE [LARGE SCALE GENOMIC DNA]</scope>
    <source>
        <strain evidence="2">cv. 10/8</strain>
        <tissue evidence="1">Leaf</tissue>
    </source>
</reference>
<dbReference type="Proteomes" id="UP000265520">
    <property type="component" value="Unassembled WGS sequence"/>
</dbReference>
<sequence>GSSISGLSGLYTTVMKAAGASRRVFQLLDRASSMPKAGDKCPLGSVT</sequence>
<feature type="non-terminal residue" evidence="1">
    <location>
        <position position="1"/>
    </location>
</feature>
<comment type="caution">
    <text evidence="1">The sequence shown here is derived from an EMBL/GenBank/DDBJ whole genome shotgun (WGS) entry which is preliminary data.</text>
</comment>
<dbReference type="EMBL" id="LXQA010139418">
    <property type="protein sequence ID" value="MCI24068.1"/>
    <property type="molecule type" value="Genomic_DNA"/>
</dbReference>
<accession>A0A392QIQ3</accession>
<protein>
    <submittedName>
        <fullName evidence="1">ABC transporter B family member 25-like</fullName>
    </submittedName>
</protein>
<organism evidence="1 2">
    <name type="scientific">Trifolium medium</name>
    <dbReference type="NCBI Taxonomy" id="97028"/>
    <lineage>
        <taxon>Eukaryota</taxon>
        <taxon>Viridiplantae</taxon>
        <taxon>Streptophyta</taxon>
        <taxon>Embryophyta</taxon>
        <taxon>Tracheophyta</taxon>
        <taxon>Spermatophyta</taxon>
        <taxon>Magnoliopsida</taxon>
        <taxon>eudicotyledons</taxon>
        <taxon>Gunneridae</taxon>
        <taxon>Pentapetalae</taxon>
        <taxon>rosids</taxon>
        <taxon>fabids</taxon>
        <taxon>Fabales</taxon>
        <taxon>Fabaceae</taxon>
        <taxon>Papilionoideae</taxon>
        <taxon>50 kb inversion clade</taxon>
        <taxon>NPAAA clade</taxon>
        <taxon>Hologalegina</taxon>
        <taxon>IRL clade</taxon>
        <taxon>Trifolieae</taxon>
        <taxon>Trifolium</taxon>
    </lineage>
</organism>
<name>A0A392QIQ3_9FABA</name>